<feature type="transmembrane region" description="Helical" evidence="2">
    <location>
        <begin position="54"/>
        <end position="87"/>
    </location>
</feature>
<proteinExistence type="predicted"/>
<evidence type="ECO:0008006" key="5">
    <source>
        <dbReference type="Google" id="ProtNLM"/>
    </source>
</evidence>
<sequence>MSPYNPPAGPPSDPYGRNEQLGSGSQPILPARPIDLSDMMSGSFRAYKSRFGSYLLITLMPFLASLVIFGLLGLAVMAVLIGAFSSYRFGRVPSFGDVFGPIALTLLITLVASAATGFFSLKAEGMKSRLTQVTIEHSDRGGHGPQPTFGDAWNGTRGFVLRILPSYLLLLAVSFVAILLYAGLSVVMIAQIIGSADTPERIYGPVVGLIGITLAFEVLYLVGYVIIGTRLYPLIPVIVIERVGGLEALRRAWGLTKGYGLRTFGYSLVASLIPVGVIYAVSFVSVMIGSGALTATISPMADDPSSFSPGPLIGSVLVMYLPLIVVSVIVMPFVGIFQTVYTIDLLRRERLGLRPGQPTRPYQPYPAAPQQPYGNQPPQQSYGNQPQPPYGNQPPQPYGQPPQQFPQYGPPGSQHPDPEQRGPQQTGSQ</sequence>
<evidence type="ECO:0000256" key="1">
    <source>
        <dbReference type="SAM" id="MobiDB-lite"/>
    </source>
</evidence>
<organism evidence="3 4">
    <name type="scientific">Microlunatus soli</name>
    <dbReference type="NCBI Taxonomy" id="630515"/>
    <lineage>
        <taxon>Bacteria</taxon>
        <taxon>Bacillati</taxon>
        <taxon>Actinomycetota</taxon>
        <taxon>Actinomycetes</taxon>
        <taxon>Propionibacteriales</taxon>
        <taxon>Propionibacteriaceae</taxon>
        <taxon>Microlunatus</taxon>
    </lineage>
</organism>
<feature type="region of interest" description="Disordered" evidence="1">
    <location>
        <begin position="1"/>
        <end position="23"/>
    </location>
</feature>
<evidence type="ECO:0000313" key="4">
    <source>
        <dbReference type="Proteomes" id="UP000199103"/>
    </source>
</evidence>
<feature type="compositionally biased region" description="Low complexity" evidence="1">
    <location>
        <begin position="370"/>
        <end position="385"/>
    </location>
</feature>
<name>A0A1H1WM79_9ACTN</name>
<keyword evidence="2" id="KW-0472">Membrane</keyword>
<gene>
    <name evidence="3" type="ORF">SAMN04489812_3703</name>
</gene>
<dbReference type="OrthoDB" id="3733986at2"/>
<keyword evidence="2" id="KW-0812">Transmembrane</keyword>
<evidence type="ECO:0000313" key="3">
    <source>
        <dbReference type="EMBL" id="SDS97780.1"/>
    </source>
</evidence>
<evidence type="ECO:0000256" key="2">
    <source>
        <dbReference type="SAM" id="Phobius"/>
    </source>
</evidence>
<dbReference type="EMBL" id="LT629772">
    <property type="protein sequence ID" value="SDS97780.1"/>
    <property type="molecule type" value="Genomic_DNA"/>
</dbReference>
<dbReference type="Proteomes" id="UP000199103">
    <property type="component" value="Chromosome I"/>
</dbReference>
<feature type="transmembrane region" description="Helical" evidence="2">
    <location>
        <begin position="99"/>
        <end position="121"/>
    </location>
</feature>
<feature type="transmembrane region" description="Helical" evidence="2">
    <location>
        <begin position="167"/>
        <end position="190"/>
    </location>
</feature>
<feature type="compositionally biased region" description="Pro residues" evidence="1">
    <location>
        <begin position="386"/>
        <end position="404"/>
    </location>
</feature>
<feature type="transmembrane region" description="Helical" evidence="2">
    <location>
        <begin position="264"/>
        <end position="297"/>
    </location>
</feature>
<keyword evidence="2" id="KW-1133">Transmembrane helix</keyword>
<dbReference type="RefSeq" id="WP_091526934.1">
    <property type="nucleotide sequence ID" value="NZ_LT629772.1"/>
</dbReference>
<protein>
    <recommendedName>
        <fullName evidence="5">Membrane domain of glycerophosphoryl diester phosphodiesterase</fullName>
    </recommendedName>
</protein>
<feature type="transmembrane region" description="Helical" evidence="2">
    <location>
        <begin position="202"/>
        <end position="227"/>
    </location>
</feature>
<feature type="region of interest" description="Disordered" evidence="1">
    <location>
        <begin position="353"/>
        <end position="429"/>
    </location>
</feature>
<dbReference type="AlphaFoldDB" id="A0A1H1WM79"/>
<feature type="transmembrane region" description="Helical" evidence="2">
    <location>
        <begin position="317"/>
        <end position="341"/>
    </location>
</feature>
<dbReference type="STRING" id="630515.SAMN04489812_3703"/>
<accession>A0A1H1WM79</accession>
<keyword evidence="4" id="KW-1185">Reference proteome</keyword>
<reference evidence="3 4" key="1">
    <citation type="submission" date="2016-10" db="EMBL/GenBank/DDBJ databases">
        <authorList>
            <person name="de Groot N.N."/>
        </authorList>
    </citation>
    <scope>NUCLEOTIDE SEQUENCE [LARGE SCALE GENOMIC DNA]</scope>
    <source>
        <strain evidence="3 4">DSM 21800</strain>
    </source>
</reference>
<feature type="compositionally biased region" description="Pro residues" evidence="1">
    <location>
        <begin position="1"/>
        <end position="13"/>
    </location>
</feature>